<dbReference type="Pfam" id="PF21250">
    <property type="entry name" value="SOGP_2nd"/>
    <property type="match status" value="1"/>
</dbReference>
<dbReference type="InterPro" id="IPR008928">
    <property type="entry name" value="6-hairpin_glycosidase_sf"/>
</dbReference>
<reference evidence="6 7" key="1">
    <citation type="submission" date="2019-03" db="EMBL/GenBank/DDBJ databases">
        <authorList>
            <person name="Kox A.R. M."/>
        </authorList>
    </citation>
    <scope>NUCLEOTIDE SEQUENCE [LARGE SCALE GENOMIC DNA]</scope>
    <source>
        <strain evidence="6">MTUNDRAET4 annotated genome</strain>
    </source>
</reference>
<dbReference type="InterPro" id="IPR048771">
    <property type="entry name" value="SOGP_2nd"/>
</dbReference>
<feature type="domain" description="Glycosyl hydrolase 94 catalytic" evidence="3">
    <location>
        <begin position="751"/>
        <end position="1018"/>
    </location>
</feature>
<dbReference type="GO" id="GO:0016757">
    <property type="term" value="F:glycosyltransferase activity"/>
    <property type="evidence" value="ECO:0007669"/>
    <property type="project" value="UniProtKB-KW"/>
</dbReference>
<dbReference type="Proteomes" id="UP000294360">
    <property type="component" value="Chromosome"/>
</dbReference>
<dbReference type="Pfam" id="PF17167">
    <property type="entry name" value="Glyco_hydro_94"/>
    <property type="match status" value="1"/>
</dbReference>
<dbReference type="InterPro" id="IPR053831">
    <property type="entry name" value="SOGP_N"/>
</dbReference>
<dbReference type="GO" id="GO:0005975">
    <property type="term" value="P:carbohydrate metabolic process"/>
    <property type="evidence" value="ECO:0007669"/>
    <property type="project" value="InterPro"/>
</dbReference>
<evidence type="ECO:0008006" key="8">
    <source>
        <dbReference type="Google" id="ProtNLM"/>
    </source>
</evidence>
<organism evidence="6 7">
    <name type="scientific">Methylocella tundrae</name>
    <dbReference type="NCBI Taxonomy" id="227605"/>
    <lineage>
        <taxon>Bacteria</taxon>
        <taxon>Pseudomonadati</taxon>
        <taxon>Pseudomonadota</taxon>
        <taxon>Alphaproteobacteria</taxon>
        <taxon>Hyphomicrobiales</taxon>
        <taxon>Beijerinckiaceae</taxon>
        <taxon>Methylocella</taxon>
    </lineage>
</organism>
<evidence type="ECO:0000259" key="4">
    <source>
        <dbReference type="Pfam" id="PF21250"/>
    </source>
</evidence>
<gene>
    <name evidence="6" type="ORF">MTUNDRAET4_2790</name>
</gene>
<dbReference type="AlphaFoldDB" id="A0A4U8Z2V3"/>
<keyword evidence="2" id="KW-0808">Transferase</keyword>
<proteinExistence type="predicted"/>
<dbReference type="InterPro" id="IPR037018">
    <property type="entry name" value="GH65_N"/>
</dbReference>
<protein>
    <recommendedName>
        <fullName evidence="8">Cellobiose phosphorylase</fullName>
    </recommendedName>
</protein>
<accession>A0A4U8Z2V3</accession>
<sequence length="1112" mass="123651">MDPDRLICGGAHHLLCCRPCGAMRRRSLHAIEGEQKMTGLKARNWTTPRDGALGLSRIENGGGLKISALPNGCVFSIEHHRDGAAPILINQLLGSPIDGGVGRIYLRLEGAPPVEVVGPNADIRFGAGRECFVFEGETQGVRHRVTLFAQPHQAAWIWRLDVENRGAVRAMDAILIQDIGLGPRGFLMNNEAYVSQYIDHFAAKHERFGPVVMSRQNLAQEGRCPFVMHGCLDGAISYATDGKQLFGPAFRDDTAFSFPFGVDLPNARLQHEMACVAIQSAPIALAPGQSAAWRFFGLYEPDQPRASGDADLARIDAIAWRDVALEAPPLTTPVRSLVQGAAPAKAALLTEDEIARRFPDRLHEERADGRLLSFFTPNAPHNSHVVLRDKERIVTRRHGALLRSGAAMLPDDATLCATAWMHGVFGAQLTIGNTSFHKLFSVSRDPYNVSRASGLRIMADLGEGWRMLAIPSAFEIGLSHCRWIYALGKRTITISAIASGQNPAMQWRVNVEGDRCRFLVFGHLALGEREFDHESRIEVNAETKRACLRPDPNWLWGQRYPNAVYHLVSSAPDAIEAIGGDELLYTDGRFRGGAYVALRTRPTRDFSFAVAGSMTDAAEADALAEKFERGVADEDLLAPAERFWRSVTRGLRIEGNSALDCLFPWLAQNAMIHLTAPHGLEQYTGAAWGARDVCQGPVEFLLALEHDEPVKEILRLVFAQQYQSSGDWPQWFMLDPYAIVQDRVSHGDIIVWPLKALNDYIEATGDFAFLDEKIAWRREDTLEHTERVDTVAAHIEKLISTVRLRFIPGTHLVRYGEGDWNDSLQPVDPLMRDWMVSSWTVALLFQQLRRYAGVLREASRAWEAEPLDELAEAMRADFNAYLIRDETVAGYGVFGPGRSEPELLLHPSDSRTGLSYSLLPMTRSIIGGLFTPEQTRHHLRLIRDHLIFPDGARLMDRPVHYSGGPQTIFRRAESSSFFGREIGLMYTHSHLRYGEAVAVLGDLDALFEALEIVNPVSVGNRLAQALPRQRNAFFSSSDAAFADRLSASAQWDRVRRGEIGLEGGWRIYSSGPGLFANLLIRYGLGKRRLFGERAPAPAHRDLIATWDIDERA</sequence>
<dbReference type="KEGG" id="mtun:MTUNDRAET4_2790"/>
<dbReference type="Gene3D" id="2.70.98.40">
    <property type="entry name" value="Glycoside hydrolase, family 65, N-terminal domain"/>
    <property type="match status" value="1"/>
</dbReference>
<dbReference type="EMBL" id="LR536450">
    <property type="protein sequence ID" value="VFU09677.1"/>
    <property type="molecule type" value="Genomic_DNA"/>
</dbReference>
<keyword evidence="1" id="KW-0328">Glycosyltransferase</keyword>
<evidence type="ECO:0000256" key="1">
    <source>
        <dbReference type="ARBA" id="ARBA00022676"/>
    </source>
</evidence>
<evidence type="ECO:0000313" key="7">
    <source>
        <dbReference type="Proteomes" id="UP000294360"/>
    </source>
</evidence>
<dbReference type="InterPro" id="IPR033432">
    <property type="entry name" value="GH94_catalytic"/>
</dbReference>
<dbReference type="InterPro" id="IPR012341">
    <property type="entry name" value="6hp_glycosidase-like_sf"/>
</dbReference>
<dbReference type="SUPFAM" id="SSF48208">
    <property type="entry name" value="Six-hairpin glycosidases"/>
    <property type="match status" value="1"/>
</dbReference>
<evidence type="ECO:0000259" key="3">
    <source>
        <dbReference type="Pfam" id="PF17167"/>
    </source>
</evidence>
<evidence type="ECO:0000313" key="6">
    <source>
        <dbReference type="EMBL" id="VFU09677.1"/>
    </source>
</evidence>
<evidence type="ECO:0000259" key="5">
    <source>
        <dbReference type="Pfam" id="PF21958"/>
    </source>
</evidence>
<feature type="domain" description="Glycoside phosphorylase super sandwich" evidence="4">
    <location>
        <begin position="358"/>
        <end position="611"/>
    </location>
</feature>
<dbReference type="PANTHER" id="PTHR37469">
    <property type="entry name" value="CELLOBIONIC ACID PHOSPHORYLASE-RELATED"/>
    <property type="match status" value="1"/>
</dbReference>
<dbReference type="PANTHER" id="PTHR37469:SF2">
    <property type="entry name" value="CELLOBIONIC ACID PHOSPHORYLASE"/>
    <property type="match status" value="1"/>
</dbReference>
<name>A0A4U8Z2V3_METTU</name>
<feature type="domain" description="SOGP N-terminal" evidence="5">
    <location>
        <begin position="68"/>
        <end position="297"/>
    </location>
</feature>
<dbReference type="Gene3D" id="1.50.10.10">
    <property type="match status" value="1"/>
</dbReference>
<evidence type="ECO:0000256" key="2">
    <source>
        <dbReference type="ARBA" id="ARBA00022679"/>
    </source>
</evidence>
<dbReference type="Pfam" id="PF21958">
    <property type="entry name" value="SOGP_N"/>
    <property type="match status" value="1"/>
</dbReference>
<dbReference type="InterPro" id="IPR052047">
    <property type="entry name" value="GH94_Enzymes"/>
</dbReference>